<dbReference type="PROSITE" id="PS50893">
    <property type="entry name" value="ABC_TRANSPORTER_2"/>
    <property type="match status" value="2"/>
</dbReference>
<evidence type="ECO:0000259" key="6">
    <source>
        <dbReference type="PROSITE" id="PS50893"/>
    </source>
</evidence>
<keyword evidence="1" id="KW-0813">Transport</keyword>
<dbReference type="SMART" id="SM00382">
    <property type="entry name" value="AAA"/>
    <property type="match status" value="2"/>
</dbReference>
<dbReference type="InterPro" id="IPR003439">
    <property type="entry name" value="ABC_transporter-like_ATP-bd"/>
</dbReference>
<dbReference type="InterPro" id="IPR050107">
    <property type="entry name" value="ABC_carbohydrate_import_ATPase"/>
</dbReference>
<dbReference type="CDD" id="cd03216">
    <property type="entry name" value="ABC_Carb_Monos_I"/>
    <property type="match status" value="1"/>
</dbReference>
<keyword evidence="2" id="KW-0677">Repeat</keyword>
<dbReference type="Gene3D" id="3.40.50.300">
    <property type="entry name" value="P-loop containing nucleotide triphosphate hydrolases"/>
    <property type="match status" value="2"/>
</dbReference>
<feature type="region of interest" description="Disordered" evidence="5">
    <location>
        <begin position="527"/>
        <end position="566"/>
    </location>
</feature>
<evidence type="ECO:0000256" key="3">
    <source>
        <dbReference type="ARBA" id="ARBA00022741"/>
    </source>
</evidence>
<reference evidence="7 8" key="1">
    <citation type="submission" date="2024-02" db="EMBL/GenBank/DDBJ databases">
        <title>Full genome sequence of Nocardioides kribbensis.</title>
        <authorList>
            <person name="Poletto B.L."/>
            <person name="Silva G."/>
            <person name="Galante D."/>
            <person name="Campos K.R."/>
            <person name="Santos M.B.N."/>
            <person name="Sacchi C.T."/>
        </authorList>
    </citation>
    <scope>NUCLEOTIDE SEQUENCE [LARGE SCALE GENOMIC DNA]</scope>
    <source>
        <strain evidence="7 8">O4R</strain>
    </source>
</reference>
<keyword evidence="3" id="KW-0547">Nucleotide-binding</keyword>
<gene>
    <name evidence="7" type="ORF">V6R90_18355</name>
</gene>
<organism evidence="7 8">
    <name type="scientific">Nocardioides kribbensis</name>
    <dbReference type="NCBI Taxonomy" id="305517"/>
    <lineage>
        <taxon>Bacteria</taxon>
        <taxon>Bacillati</taxon>
        <taxon>Actinomycetota</taxon>
        <taxon>Actinomycetes</taxon>
        <taxon>Propionibacteriales</taxon>
        <taxon>Nocardioidaceae</taxon>
        <taxon>Nocardioides</taxon>
    </lineage>
</organism>
<dbReference type="RefSeq" id="WP_349805535.1">
    <property type="nucleotide sequence ID" value="NZ_JBEGDP010000032.1"/>
</dbReference>
<evidence type="ECO:0000256" key="4">
    <source>
        <dbReference type="ARBA" id="ARBA00022840"/>
    </source>
</evidence>
<feature type="domain" description="ABC transporter" evidence="6">
    <location>
        <begin position="268"/>
        <end position="515"/>
    </location>
</feature>
<dbReference type="PANTHER" id="PTHR43790">
    <property type="entry name" value="CARBOHYDRATE TRANSPORT ATP-BINDING PROTEIN MG119-RELATED"/>
    <property type="match status" value="1"/>
</dbReference>
<proteinExistence type="predicted"/>
<dbReference type="EMBL" id="JBEGDP010000032">
    <property type="protein sequence ID" value="MEQ7849243.1"/>
    <property type="molecule type" value="Genomic_DNA"/>
</dbReference>
<dbReference type="InterPro" id="IPR003593">
    <property type="entry name" value="AAA+_ATPase"/>
</dbReference>
<dbReference type="SUPFAM" id="SSF52540">
    <property type="entry name" value="P-loop containing nucleoside triphosphate hydrolases"/>
    <property type="match status" value="2"/>
</dbReference>
<feature type="domain" description="ABC transporter" evidence="6">
    <location>
        <begin position="18"/>
        <end position="259"/>
    </location>
</feature>
<evidence type="ECO:0000256" key="1">
    <source>
        <dbReference type="ARBA" id="ARBA00022448"/>
    </source>
</evidence>
<accession>A0ABV1P3D0</accession>
<evidence type="ECO:0000313" key="7">
    <source>
        <dbReference type="EMBL" id="MEQ7849243.1"/>
    </source>
</evidence>
<dbReference type="InterPro" id="IPR027417">
    <property type="entry name" value="P-loop_NTPase"/>
</dbReference>
<evidence type="ECO:0000256" key="5">
    <source>
        <dbReference type="SAM" id="MobiDB-lite"/>
    </source>
</evidence>
<dbReference type="CDD" id="cd03215">
    <property type="entry name" value="ABC_Carb_Monos_II"/>
    <property type="match status" value="1"/>
</dbReference>
<evidence type="ECO:0000256" key="2">
    <source>
        <dbReference type="ARBA" id="ARBA00022737"/>
    </source>
</evidence>
<keyword evidence="4 7" id="KW-0067">ATP-binding</keyword>
<dbReference type="Pfam" id="PF00005">
    <property type="entry name" value="ABC_tran"/>
    <property type="match status" value="2"/>
</dbReference>
<dbReference type="GO" id="GO:0005524">
    <property type="term" value="F:ATP binding"/>
    <property type="evidence" value="ECO:0007669"/>
    <property type="project" value="UniProtKB-KW"/>
</dbReference>
<dbReference type="Proteomes" id="UP001482520">
    <property type="component" value="Unassembled WGS sequence"/>
</dbReference>
<comment type="caution">
    <text evidence="7">The sequence shown here is derived from an EMBL/GenBank/DDBJ whole genome shotgun (WGS) entry which is preliminary data.</text>
</comment>
<protein>
    <submittedName>
        <fullName evidence="7">Sugar ABC transporter ATP-binding protein</fullName>
    </submittedName>
</protein>
<feature type="compositionally biased region" description="Basic and acidic residues" evidence="5">
    <location>
        <begin position="544"/>
        <end position="555"/>
    </location>
</feature>
<keyword evidence="8" id="KW-1185">Reference proteome</keyword>
<dbReference type="PANTHER" id="PTHR43790:SF9">
    <property type="entry name" value="GALACTOFURANOSE TRANSPORTER ATP-BINDING PROTEIN YTFR"/>
    <property type="match status" value="1"/>
</dbReference>
<sequence>MSTGTSSATAGTDSAPALDIVGLTKTFVGGHALRDVDLRIGAGEVHALLGENGSGKSTLIKTLSGFHRPDPGASIRIGGEELVTGSAASSYALGARFVHQDLGLVEDCSVSDNLAFGPGFPTRFGTIRGRAARARAARALESVGVEVDPDRHVGRLSPAQKTGVAVARALLDDESSPVHLLVLDEPTARLPEHEVEALLEIVGRVSARGIGVLYVTHRLDEVFAVATAATVLRDGVRMTTQPVAGLTRDSLLHHLLGAALEAQERPPLRSDPASEPALSVTGLGSESLHGIDLEVRPGEVVGVAGITGSGRDSLLGTVFGARHRDHGEVRVAGRRVGADRPDRAMAAGVAYVPAERKLEGCFVDLPARENIGFGSLRSLWRGAGLSRRREHDLATGWFERLDVRPRSGTERAMSTFSGGNQQKIVYGKWFERQPVLFLLDEPTQGVDVGAKAELHRALFEAAERGAAVLVSSSDTEELIAVCDRVLVLRVGELVEELVGDEISAHALTRACLGIEPDQASDLMEVMESEGDPADLRHPHLTTDPPDHPVDDRSDRAAVGSLEGDLR</sequence>
<name>A0ABV1P3D0_9ACTN</name>
<evidence type="ECO:0000313" key="8">
    <source>
        <dbReference type="Proteomes" id="UP001482520"/>
    </source>
</evidence>